<name>A0AAW1INB1_SAPOF</name>
<dbReference type="Proteomes" id="UP001443914">
    <property type="component" value="Unassembled WGS sequence"/>
</dbReference>
<feature type="transmembrane region" description="Helical" evidence="1">
    <location>
        <begin position="146"/>
        <end position="165"/>
    </location>
</feature>
<keyword evidence="1" id="KW-0812">Transmembrane</keyword>
<comment type="caution">
    <text evidence="2">The sequence shown here is derived from an EMBL/GenBank/DDBJ whole genome shotgun (WGS) entry which is preliminary data.</text>
</comment>
<feature type="transmembrane region" description="Helical" evidence="1">
    <location>
        <begin position="52"/>
        <end position="72"/>
    </location>
</feature>
<organism evidence="2 3">
    <name type="scientific">Saponaria officinalis</name>
    <name type="common">Common soapwort</name>
    <name type="synonym">Lychnis saponaria</name>
    <dbReference type="NCBI Taxonomy" id="3572"/>
    <lineage>
        <taxon>Eukaryota</taxon>
        <taxon>Viridiplantae</taxon>
        <taxon>Streptophyta</taxon>
        <taxon>Embryophyta</taxon>
        <taxon>Tracheophyta</taxon>
        <taxon>Spermatophyta</taxon>
        <taxon>Magnoliopsida</taxon>
        <taxon>eudicotyledons</taxon>
        <taxon>Gunneridae</taxon>
        <taxon>Pentapetalae</taxon>
        <taxon>Caryophyllales</taxon>
        <taxon>Caryophyllaceae</taxon>
        <taxon>Caryophylleae</taxon>
        <taxon>Saponaria</taxon>
    </lineage>
</organism>
<reference evidence="2" key="1">
    <citation type="submission" date="2024-03" db="EMBL/GenBank/DDBJ databases">
        <title>WGS assembly of Saponaria officinalis var. Norfolk2.</title>
        <authorList>
            <person name="Jenkins J."/>
            <person name="Shu S."/>
            <person name="Grimwood J."/>
            <person name="Barry K."/>
            <person name="Goodstein D."/>
            <person name="Schmutz J."/>
            <person name="Leebens-Mack J."/>
            <person name="Osbourn A."/>
        </authorList>
    </citation>
    <scope>NUCLEOTIDE SEQUENCE [LARGE SCALE GENOMIC DNA]</scope>
    <source>
        <strain evidence="2">JIC</strain>
    </source>
</reference>
<keyword evidence="3" id="KW-1185">Reference proteome</keyword>
<sequence length="225" mass="25775">MEKLYGFSTEFSVPMFPPPAFKSNAAHGVDIESRRMHKEVSGLGGRVWKHTIFSIVFIVPMVMLILMACYGYKLITAMKYMKIDGSEDSYIALMFGVFTMIFGLVYFSFALIVVVELALDLLAWFRNEDNKTFENEEKEQMTICEMIVSTLVIMVSMFMLTYAIYNGYKLAAESRDVIIYNRLPFLVGVLSMGFGFIYFINRIYIVAQSALHLPGKIHHALLDRK</sequence>
<feature type="transmembrane region" description="Helical" evidence="1">
    <location>
        <begin position="177"/>
        <end position="200"/>
    </location>
</feature>
<dbReference type="AlphaFoldDB" id="A0AAW1INB1"/>
<evidence type="ECO:0000313" key="2">
    <source>
        <dbReference type="EMBL" id="KAK9690993.1"/>
    </source>
</evidence>
<gene>
    <name evidence="2" type="ORF">RND81_09G169600</name>
</gene>
<keyword evidence="1" id="KW-0472">Membrane</keyword>
<keyword evidence="1" id="KW-1133">Transmembrane helix</keyword>
<evidence type="ECO:0000313" key="3">
    <source>
        <dbReference type="Proteomes" id="UP001443914"/>
    </source>
</evidence>
<accession>A0AAW1INB1</accession>
<dbReference type="EMBL" id="JBDFQZ010000009">
    <property type="protein sequence ID" value="KAK9690993.1"/>
    <property type="molecule type" value="Genomic_DNA"/>
</dbReference>
<feature type="transmembrane region" description="Helical" evidence="1">
    <location>
        <begin position="93"/>
        <end position="126"/>
    </location>
</feature>
<proteinExistence type="predicted"/>
<protein>
    <submittedName>
        <fullName evidence="2">Uncharacterized protein</fullName>
    </submittedName>
</protein>
<evidence type="ECO:0000256" key="1">
    <source>
        <dbReference type="SAM" id="Phobius"/>
    </source>
</evidence>